<dbReference type="InterPro" id="IPR050071">
    <property type="entry name" value="Dehydroquinate_synthase"/>
</dbReference>
<comment type="cofactor">
    <cofactor evidence="1">
        <name>NAD(+)</name>
        <dbReference type="ChEBI" id="CHEBI:57540"/>
    </cofactor>
</comment>
<keyword evidence="3" id="KW-0520">NAD</keyword>
<evidence type="ECO:0000256" key="5">
    <source>
        <dbReference type="ARBA" id="ARBA00023239"/>
    </source>
</evidence>
<evidence type="ECO:0008006" key="10">
    <source>
        <dbReference type="Google" id="ProtNLM"/>
    </source>
</evidence>
<dbReference type="OMA" id="RIGEMHY"/>
<dbReference type="Pfam" id="PF24621">
    <property type="entry name" value="DHQS_C"/>
    <property type="match status" value="1"/>
</dbReference>
<feature type="domain" description="3-dehydroquinate synthase N-terminal" evidence="6">
    <location>
        <begin position="167"/>
        <end position="279"/>
    </location>
</feature>
<dbReference type="Gene3D" id="3.40.50.1970">
    <property type="match status" value="1"/>
</dbReference>
<dbReference type="AlphaFoldDB" id="A0A8T2R144"/>
<protein>
    <recommendedName>
        <fullName evidence="10">3-dehydroquinate synthase</fullName>
    </recommendedName>
</protein>
<keyword evidence="2" id="KW-0028">Amino-acid biosynthesis</keyword>
<evidence type="ECO:0000313" key="9">
    <source>
        <dbReference type="Proteomes" id="UP000825935"/>
    </source>
</evidence>
<dbReference type="Proteomes" id="UP000825935">
    <property type="component" value="Chromosome 31"/>
</dbReference>
<name>A0A8T2R144_CERRI</name>
<keyword evidence="4" id="KW-0057">Aromatic amino acid biosynthesis</keyword>
<evidence type="ECO:0000259" key="7">
    <source>
        <dbReference type="Pfam" id="PF24621"/>
    </source>
</evidence>
<evidence type="ECO:0000256" key="3">
    <source>
        <dbReference type="ARBA" id="ARBA00023027"/>
    </source>
</evidence>
<dbReference type="GO" id="GO:0009073">
    <property type="term" value="P:aromatic amino acid family biosynthetic process"/>
    <property type="evidence" value="ECO:0007669"/>
    <property type="project" value="UniProtKB-KW"/>
</dbReference>
<sequence>MAAVVSSSSAAQKSSWFSGLPPSYSYFCHHTSYTACTWKSCFFPHNLGSKNSLRRLLTIHPISSHGVVPSTCKSLVLQRRLSVFARSAINSQVADGPKVQEVQVTISGHPYPIYIGHGILSEIEILKRHIKGKSVLLITNSKVSSLYMDQIAASLDRIVDAINLEVIILPEVERSKWKENVFKVVDKAAEAKMDRTTTFIGLGGGVINDICGFSAAVYEGGVNFIQIPTTLTAQVDVAVADETGIYHLLDKQTICSYYEPECVIVDTNTLKTLPDKQLISGIAEIIKFSLVRDGIFLRWLKDNMETLLARGPNIMTYAIRRSCEIKADILSVDSQRGQIRDVLSLGRTFGHAIEITMEPREWLHGEALAVGIVMALDLAHRLDWIDDTVLIDAIVAMERAHLPTALPAYISKEILLQNLSLSNGGHPSLALPKGPAGNCVFTSSYDKEHFDAMLDFFCLGRRE</sequence>
<dbReference type="PANTHER" id="PTHR43622">
    <property type="entry name" value="3-DEHYDROQUINATE SYNTHASE"/>
    <property type="match status" value="1"/>
</dbReference>
<accession>A0A8T2R144</accession>
<dbReference type="InterPro" id="IPR030960">
    <property type="entry name" value="DHQS/DOIS_N"/>
</dbReference>
<dbReference type="OrthoDB" id="197068at2759"/>
<reference evidence="8" key="1">
    <citation type="submission" date="2021-08" db="EMBL/GenBank/DDBJ databases">
        <title>WGS assembly of Ceratopteris richardii.</title>
        <authorList>
            <person name="Marchant D.B."/>
            <person name="Chen G."/>
            <person name="Jenkins J."/>
            <person name="Shu S."/>
            <person name="Leebens-Mack J."/>
            <person name="Grimwood J."/>
            <person name="Schmutz J."/>
            <person name="Soltis P."/>
            <person name="Soltis D."/>
            <person name="Chen Z.-H."/>
        </authorList>
    </citation>
    <scope>NUCLEOTIDE SEQUENCE</scope>
    <source>
        <strain evidence="8">Whitten #5841</strain>
        <tissue evidence="8">Leaf</tissue>
    </source>
</reference>
<dbReference type="EMBL" id="CM035436">
    <property type="protein sequence ID" value="KAH7289345.1"/>
    <property type="molecule type" value="Genomic_DNA"/>
</dbReference>
<evidence type="ECO:0000256" key="1">
    <source>
        <dbReference type="ARBA" id="ARBA00001911"/>
    </source>
</evidence>
<dbReference type="GO" id="GO:0003856">
    <property type="term" value="F:3-dehydroquinate synthase activity"/>
    <property type="evidence" value="ECO:0007669"/>
    <property type="project" value="TreeGrafter"/>
</dbReference>
<evidence type="ECO:0000256" key="2">
    <source>
        <dbReference type="ARBA" id="ARBA00022605"/>
    </source>
</evidence>
<evidence type="ECO:0000259" key="6">
    <source>
        <dbReference type="Pfam" id="PF01761"/>
    </source>
</evidence>
<dbReference type="CDD" id="cd08195">
    <property type="entry name" value="DHQS"/>
    <property type="match status" value="1"/>
</dbReference>
<dbReference type="PANTHER" id="PTHR43622:SF7">
    <property type="entry name" value="3-DEHYDROQUINATE SYNTHASE, CHLOROPLASTIC"/>
    <property type="match status" value="1"/>
</dbReference>
<dbReference type="Gene3D" id="1.20.1090.10">
    <property type="entry name" value="Dehydroquinate synthase-like - alpha domain"/>
    <property type="match status" value="1"/>
</dbReference>
<keyword evidence="9" id="KW-1185">Reference proteome</keyword>
<feature type="domain" description="3-dehydroquinate synthase C-terminal" evidence="7">
    <location>
        <begin position="281"/>
        <end position="411"/>
    </location>
</feature>
<dbReference type="InterPro" id="IPR056179">
    <property type="entry name" value="DHQS_C"/>
</dbReference>
<proteinExistence type="predicted"/>
<dbReference type="GO" id="GO:0008652">
    <property type="term" value="P:amino acid biosynthetic process"/>
    <property type="evidence" value="ECO:0007669"/>
    <property type="project" value="UniProtKB-KW"/>
</dbReference>
<comment type="caution">
    <text evidence="8">The sequence shown here is derived from an EMBL/GenBank/DDBJ whole genome shotgun (WGS) entry which is preliminary data.</text>
</comment>
<dbReference type="Pfam" id="PF01761">
    <property type="entry name" value="DHQ_synthase"/>
    <property type="match status" value="1"/>
</dbReference>
<organism evidence="8 9">
    <name type="scientific">Ceratopteris richardii</name>
    <name type="common">Triangle waterfern</name>
    <dbReference type="NCBI Taxonomy" id="49495"/>
    <lineage>
        <taxon>Eukaryota</taxon>
        <taxon>Viridiplantae</taxon>
        <taxon>Streptophyta</taxon>
        <taxon>Embryophyta</taxon>
        <taxon>Tracheophyta</taxon>
        <taxon>Polypodiopsida</taxon>
        <taxon>Polypodiidae</taxon>
        <taxon>Polypodiales</taxon>
        <taxon>Pteridineae</taxon>
        <taxon>Pteridaceae</taxon>
        <taxon>Parkerioideae</taxon>
        <taxon>Ceratopteris</taxon>
    </lineage>
</organism>
<keyword evidence="5" id="KW-0456">Lyase</keyword>
<evidence type="ECO:0000313" key="8">
    <source>
        <dbReference type="EMBL" id="KAH7289345.1"/>
    </source>
</evidence>
<dbReference type="SUPFAM" id="SSF56796">
    <property type="entry name" value="Dehydroquinate synthase-like"/>
    <property type="match status" value="1"/>
</dbReference>
<gene>
    <name evidence="8" type="ORF">KP509_31G071300</name>
</gene>
<evidence type="ECO:0000256" key="4">
    <source>
        <dbReference type="ARBA" id="ARBA00023141"/>
    </source>
</evidence>